<dbReference type="PANTHER" id="PTHR24222">
    <property type="entry name" value="ABC TRANSPORTER B FAMILY"/>
    <property type="match status" value="1"/>
</dbReference>
<keyword evidence="1" id="KW-0472">Membrane</keyword>
<dbReference type="InterPro" id="IPR039421">
    <property type="entry name" value="Type_1_exporter"/>
</dbReference>
<dbReference type="SUPFAM" id="SSF52540">
    <property type="entry name" value="P-loop containing nucleoside triphosphate hydrolases"/>
    <property type="match status" value="1"/>
</dbReference>
<feature type="transmembrane region" description="Helical" evidence="1">
    <location>
        <begin position="90"/>
        <end position="111"/>
    </location>
</feature>
<dbReference type="AlphaFoldDB" id="A0A318MP85"/>
<reference evidence="2 7" key="3">
    <citation type="submission" date="2019-11" db="EMBL/GenBank/DDBJ databases">
        <title>Draft Genome Sequence of Plant Growth-Promoting Rhizosphere-Associated Bacteria.</title>
        <authorList>
            <person name="Vasilyev I.Y."/>
            <person name="Radchenko V."/>
            <person name="Ilnitskaya E.V."/>
        </authorList>
    </citation>
    <scope>NUCLEOTIDE SEQUENCE [LARGE SCALE GENOMIC DNA]</scope>
    <source>
        <strain evidence="2 7">VRA_9sq_n</strain>
    </source>
</reference>
<organism evidence="4 6">
    <name type="scientific">Bifidobacterium asteroides</name>
    <dbReference type="NCBI Taxonomy" id="1684"/>
    <lineage>
        <taxon>Bacteria</taxon>
        <taxon>Bacillati</taxon>
        <taxon>Actinomycetota</taxon>
        <taxon>Actinomycetes</taxon>
        <taxon>Bifidobacteriales</taxon>
        <taxon>Bifidobacteriaceae</taxon>
        <taxon>Bifidobacterium</taxon>
    </lineage>
</organism>
<gene>
    <name evidence="3" type="ORF">DKK74_08080</name>
    <name evidence="4" type="ORF">FPK29_05335</name>
    <name evidence="2" type="ORF">GKC41_03555</name>
</gene>
<evidence type="ECO:0000313" key="3">
    <source>
        <dbReference type="EMBL" id="PXY86754.1"/>
    </source>
</evidence>
<evidence type="ECO:0000313" key="5">
    <source>
        <dbReference type="Proteomes" id="UP000248128"/>
    </source>
</evidence>
<name>A0A318MP85_9BIFI</name>
<evidence type="ECO:0000256" key="1">
    <source>
        <dbReference type="SAM" id="Phobius"/>
    </source>
</evidence>
<evidence type="ECO:0000313" key="2">
    <source>
        <dbReference type="EMBL" id="MSD90735.1"/>
    </source>
</evidence>
<evidence type="ECO:0000313" key="6">
    <source>
        <dbReference type="Proteomes" id="UP000317536"/>
    </source>
</evidence>
<dbReference type="Proteomes" id="UP000248128">
    <property type="component" value="Unassembled WGS sequence"/>
</dbReference>
<evidence type="ECO:0000313" key="4">
    <source>
        <dbReference type="EMBL" id="TSJ85896.1"/>
    </source>
</evidence>
<reference evidence="3 5" key="1">
    <citation type="submission" date="2018-05" db="EMBL/GenBank/DDBJ databases">
        <title>Reference genomes for bee gut microbiota database.</title>
        <authorList>
            <person name="Ellegaard K.M."/>
        </authorList>
    </citation>
    <scope>NUCLEOTIDE SEQUENCE [LARGE SCALE GENOMIC DNA]</scope>
    <source>
        <strain evidence="3 5">ESL0199</strain>
    </source>
</reference>
<dbReference type="Proteomes" id="UP000436357">
    <property type="component" value="Unassembled WGS sequence"/>
</dbReference>
<protein>
    <submittedName>
        <fullName evidence="4">ATP-binding cassette domain-containing protein</fullName>
    </submittedName>
</protein>
<dbReference type="EMBL" id="QGLK01000005">
    <property type="protein sequence ID" value="PXY86754.1"/>
    <property type="molecule type" value="Genomic_DNA"/>
</dbReference>
<keyword evidence="1" id="KW-1133">Transmembrane helix</keyword>
<dbReference type="GO" id="GO:0005524">
    <property type="term" value="F:ATP binding"/>
    <property type="evidence" value="ECO:0007669"/>
    <property type="project" value="UniProtKB-KW"/>
</dbReference>
<dbReference type="Proteomes" id="UP000317536">
    <property type="component" value="Unassembled WGS sequence"/>
</dbReference>
<dbReference type="Gene3D" id="3.40.50.300">
    <property type="entry name" value="P-loop containing nucleotide triphosphate hydrolases"/>
    <property type="match status" value="1"/>
</dbReference>
<dbReference type="OrthoDB" id="3239233at2"/>
<accession>A0A318MP85</accession>
<keyword evidence="4" id="KW-0547">Nucleotide-binding</keyword>
<sequence length="113" mass="12761">MGYPSRQRGVLLSSGERYRLALARLLSIRRPIMLLDETTYHLDAKNEELVAQVIHANSPEQTIVMAAQRIQSIASSNRIMVLANRTINGFLWKILSANSTLLYVLLLINLIPM</sequence>
<proteinExistence type="predicted"/>
<keyword evidence="1" id="KW-0812">Transmembrane</keyword>
<dbReference type="EMBL" id="WKKW01000001">
    <property type="protein sequence ID" value="MSD90735.1"/>
    <property type="molecule type" value="Genomic_DNA"/>
</dbReference>
<evidence type="ECO:0000313" key="7">
    <source>
        <dbReference type="Proteomes" id="UP000436357"/>
    </source>
</evidence>
<dbReference type="InterPro" id="IPR027417">
    <property type="entry name" value="P-loop_NTPase"/>
</dbReference>
<reference evidence="4 6" key="2">
    <citation type="submission" date="2019-07" db="EMBL/GenBank/DDBJ databases">
        <title>Bifidobacterium asteroides genomes.</title>
        <authorList>
            <person name="Zheng H."/>
        </authorList>
    </citation>
    <scope>NUCLEOTIDE SEQUENCE [LARGE SCALE GENOMIC DNA]</scope>
    <source>
        <strain evidence="4 6">W8111</strain>
    </source>
</reference>
<dbReference type="EMBL" id="VMHJ01000002">
    <property type="protein sequence ID" value="TSJ85896.1"/>
    <property type="molecule type" value="Genomic_DNA"/>
</dbReference>
<keyword evidence="4" id="KW-0067">ATP-binding</keyword>
<comment type="caution">
    <text evidence="4">The sequence shown here is derived from an EMBL/GenBank/DDBJ whole genome shotgun (WGS) entry which is preliminary data.</text>
</comment>